<accession>A0A841E974</accession>
<dbReference type="AlphaFoldDB" id="A0A841E974"/>
<feature type="domain" description="DUF4350" evidence="2">
    <location>
        <begin position="63"/>
        <end position="228"/>
    </location>
</feature>
<comment type="caution">
    <text evidence="3">The sequence shown here is derived from an EMBL/GenBank/DDBJ whole genome shotgun (WGS) entry which is preliminary data.</text>
</comment>
<organism evidence="3 4">
    <name type="scientific">Streptomonospora salina</name>
    <dbReference type="NCBI Taxonomy" id="104205"/>
    <lineage>
        <taxon>Bacteria</taxon>
        <taxon>Bacillati</taxon>
        <taxon>Actinomycetota</taxon>
        <taxon>Actinomycetes</taxon>
        <taxon>Streptosporangiales</taxon>
        <taxon>Nocardiopsidaceae</taxon>
        <taxon>Streptomonospora</taxon>
    </lineage>
</organism>
<feature type="compositionally biased region" description="Pro residues" evidence="1">
    <location>
        <begin position="1"/>
        <end position="17"/>
    </location>
</feature>
<sequence length="393" mass="40041">MSAPPAPAPAATPPSAPASPGAGDLWRRVRGPVAFIAVLTVVALLLSLGARQPREGPLEPEGPNPDGSRALVQLLQDRGTDVTVARTVADATEAAGPGTVTVLAGAHRVPREQLGPLADAPGDRIVVRPTTPALKALAPGVAVAGRTDERTLRPECALDAAQAAGAADTGGEVYTAEQGAGCYPAEEGHTLVRVDDGGTTTTVLGSAAPLTNARLGDEGNAALALSLVGERDVVWLRPDPVPAEGQSSLVELVPQSLRLSLIPLSAALLLLALWQGRRLGPLVAERLPVVVRASETAEGRAGLYAARRARDRAAAALRAGTLRRIGPGLGLGPDASSAAVVEAVAARTGEDPARVGALLYGAAGSASADPHTADDRGLVRLADELDRLEERLR</sequence>
<dbReference type="Proteomes" id="UP000578077">
    <property type="component" value="Unassembled WGS sequence"/>
</dbReference>
<evidence type="ECO:0000313" key="4">
    <source>
        <dbReference type="Proteomes" id="UP000578077"/>
    </source>
</evidence>
<evidence type="ECO:0000259" key="2">
    <source>
        <dbReference type="Pfam" id="PF14258"/>
    </source>
</evidence>
<evidence type="ECO:0000256" key="1">
    <source>
        <dbReference type="SAM" id="MobiDB-lite"/>
    </source>
</evidence>
<dbReference type="InterPro" id="IPR025646">
    <property type="entry name" value="DUF4350"/>
</dbReference>
<protein>
    <recommendedName>
        <fullName evidence="2">DUF4350 domain-containing protein</fullName>
    </recommendedName>
</protein>
<dbReference type="Pfam" id="PF14258">
    <property type="entry name" value="DUF4350"/>
    <property type="match status" value="1"/>
</dbReference>
<dbReference type="EMBL" id="JACHLY010000001">
    <property type="protein sequence ID" value="MBB5997658.1"/>
    <property type="molecule type" value="Genomic_DNA"/>
</dbReference>
<proteinExistence type="predicted"/>
<reference evidence="3 4" key="1">
    <citation type="submission" date="2020-08" db="EMBL/GenBank/DDBJ databases">
        <title>Sequencing the genomes of 1000 actinobacteria strains.</title>
        <authorList>
            <person name="Klenk H.-P."/>
        </authorList>
    </citation>
    <scope>NUCLEOTIDE SEQUENCE [LARGE SCALE GENOMIC DNA]</scope>
    <source>
        <strain evidence="3 4">DSM 44593</strain>
    </source>
</reference>
<gene>
    <name evidence="3" type="ORF">HNR25_001409</name>
</gene>
<evidence type="ECO:0000313" key="3">
    <source>
        <dbReference type="EMBL" id="MBB5997658.1"/>
    </source>
</evidence>
<name>A0A841E974_9ACTN</name>
<dbReference type="RefSeq" id="WP_184633883.1">
    <property type="nucleotide sequence ID" value="NZ_BAABKT010000005.1"/>
</dbReference>
<keyword evidence="4" id="KW-1185">Reference proteome</keyword>
<feature type="region of interest" description="Disordered" evidence="1">
    <location>
        <begin position="1"/>
        <end position="23"/>
    </location>
</feature>